<evidence type="ECO:0000313" key="5">
    <source>
        <dbReference type="Proteomes" id="UP000305539"/>
    </source>
</evidence>
<protein>
    <submittedName>
        <fullName evidence="4">Phage integrase family protein</fullName>
    </submittedName>
</protein>
<dbReference type="GO" id="GO:0015074">
    <property type="term" value="P:DNA integration"/>
    <property type="evidence" value="ECO:0007669"/>
    <property type="project" value="UniProtKB-KW"/>
</dbReference>
<comment type="caution">
    <text evidence="4">The sequence shown here is derived from an EMBL/GenBank/DDBJ whole genome shotgun (WGS) entry which is preliminary data.</text>
</comment>
<dbReference type="RefSeq" id="WP_136895637.1">
    <property type="nucleotide sequence ID" value="NZ_SWJE01000007.1"/>
</dbReference>
<dbReference type="EMBL" id="SWJE01000007">
    <property type="protein sequence ID" value="TKC88357.1"/>
    <property type="molecule type" value="Genomic_DNA"/>
</dbReference>
<dbReference type="CDD" id="cd00397">
    <property type="entry name" value="DNA_BRE_C"/>
    <property type="match status" value="1"/>
</dbReference>
<evidence type="ECO:0000313" key="4">
    <source>
        <dbReference type="EMBL" id="TKC88357.1"/>
    </source>
</evidence>
<gene>
    <name evidence="4" type="ORF">FAZ69_14520</name>
</gene>
<dbReference type="PANTHER" id="PTHR30349:SF64">
    <property type="entry name" value="PROPHAGE INTEGRASE INTD-RELATED"/>
    <property type="match status" value="1"/>
</dbReference>
<dbReference type="PANTHER" id="PTHR30349">
    <property type="entry name" value="PHAGE INTEGRASE-RELATED"/>
    <property type="match status" value="1"/>
</dbReference>
<keyword evidence="1" id="KW-0229">DNA integration</keyword>
<organism evidence="4 5">
    <name type="scientific">Trinickia terrae</name>
    <dbReference type="NCBI Taxonomy" id="2571161"/>
    <lineage>
        <taxon>Bacteria</taxon>
        <taxon>Pseudomonadati</taxon>
        <taxon>Pseudomonadota</taxon>
        <taxon>Betaproteobacteria</taxon>
        <taxon>Burkholderiales</taxon>
        <taxon>Burkholderiaceae</taxon>
        <taxon>Trinickia</taxon>
    </lineage>
</organism>
<evidence type="ECO:0000259" key="3">
    <source>
        <dbReference type="PROSITE" id="PS51898"/>
    </source>
</evidence>
<reference evidence="4 5" key="1">
    <citation type="submission" date="2019-04" db="EMBL/GenBank/DDBJ databases">
        <title>Trinickia sp. 7GSK02, isolated from subtropical forest soil.</title>
        <authorList>
            <person name="Gao Z.-H."/>
            <person name="Qiu L.-H."/>
        </authorList>
    </citation>
    <scope>NUCLEOTIDE SEQUENCE [LARGE SCALE GENOMIC DNA]</scope>
    <source>
        <strain evidence="4 5">7GSK02</strain>
    </source>
</reference>
<dbReference type="InterPro" id="IPR011010">
    <property type="entry name" value="DNA_brk_join_enz"/>
</dbReference>
<keyword evidence="5" id="KW-1185">Reference proteome</keyword>
<proteinExistence type="predicted"/>
<dbReference type="Gene3D" id="1.10.443.10">
    <property type="entry name" value="Intergrase catalytic core"/>
    <property type="match status" value="1"/>
</dbReference>
<name>A0A4U1I553_9BURK</name>
<evidence type="ECO:0000256" key="2">
    <source>
        <dbReference type="ARBA" id="ARBA00023172"/>
    </source>
</evidence>
<dbReference type="AlphaFoldDB" id="A0A4U1I553"/>
<keyword evidence="2" id="KW-0233">DNA recombination</keyword>
<dbReference type="Pfam" id="PF00589">
    <property type="entry name" value="Phage_integrase"/>
    <property type="match status" value="1"/>
</dbReference>
<dbReference type="InterPro" id="IPR050090">
    <property type="entry name" value="Tyrosine_recombinase_XerCD"/>
</dbReference>
<dbReference type="GO" id="GO:0003677">
    <property type="term" value="F:DNA binding"/>
    <property type="evidence" value="ECO:0007669"/>
    <property type="project" value="InterPro"/>
</dbReference>
<dbReference type="InterPro" id="IPR002104">
    <property type="entry name" value="Integrase_catalytic"/>
</dbReference>
<feature type="domain" description="Tyr recombinase" evidence="3">
    <location>
        <begin position="135"/>
        <end position="330"/>
    </location>
</feature>
<dbReference type="InterPro" id="IPR013762">
    <property type="entry name" value="Integrase-like_cat_sf"/>
</dbReference>
<dbReference type="SUPFAM" id="SSF56349">
    <property type="entry name" value="DNA breaking-rejoining enzymes"/>
    <property type="match status" value="1"/>
</dbReference>
<dbReference type="Proteomes" id="UP000305539">
    <property type="component" value="Unassembled WGS sequence"/>
</dbReference>
<accession>A0A4U1I553</accession>
<dbReference type="OrthoDB" id="6814137at2"/>
<sequence length="337" mass="37537">MVASHSSGSANPQAPDTDLFDQQREDWRRSPNIAFDAWLAKQHFRRSSAEVYRAQWGAFLDWLTLRHENLQTVGTATIAHFVGDLPIRKPQRVRYLRLIERVLDHVREIESASTNPARFIAQDGEAAWRNARDNEPTGFLTSAERAALVAHLFSPLGDMPPGQRWREKRDRALIAVFLGAGLKTGEARSLTISCVETGKPWVTIEAANPAFTRRTRLSPFAVAILEAWLAERRLSELAGELVFPASPSGRPMHKATMLRAVDALIDTAGISQSRTARASPQTLRNTFAADLFESGASVELVGAWLGFAQVVSVNRLHRAWESWHDAAESQQRIESAQ</sequence>
<evidence type="ECO:0000256" key="1">
    <source>
        <dbReference type="ARBA" id="ARBA00022908"/>
    </source>
</evidence>
<dbReference type="PROSITE" id="PS51898">
    <property type="entry name" value="TYR_RECOMBINASE"/>
    <property type="match status" value="1"/>
</dbReference>
<dbReference type="GO" id="GO:0006310">
    <property type="term" value="P:DNA recombination"/>
    <property type="evidence" value="ECO:0007669"/>
    <property type="project" value="UniProtKB-KW"/>
</dbReference>